<evidence type="ECO:0000313" key="1">
    <source>
        <dbReference type="EMBL" id="GIG80375.1"/>
    </source>
</evidence>
<organism evidence="1 2">
    <name type="scientific">Planotetraspora kaengkrachanensis</name>
    <dbReference type="NCBI Taxonomy" id="575193"/>
    <lineage>
        <taxon>Bacteria</taxon>
        <taxon>Bacillati</taxon>
        <taxon>Actinomycetota</taxon>
        <taxon>Actinomycetes</taxon>
        <taxon>Streptosporangiales</taxon>
        <taxon>Streptosporangiaceae</taxon>
        <taxon>Planotetraspora</taxon>
    </lineage>
</organism>
<dbReference type="AlphaFoldDB" id="A0A8J3M0Z5"/>
<comment type="caution">
    <text evidence="1">The sequence shown here is derived from an EMBL/GenBank/DDBJ whole genome shotgun (WGS) entry which is preliminary data.</text>
</comment>
<name>A0A8J3M0Z5_9ACTN</name>
<protein>
    <submittedName>
        <fullName evidence="1">Uncharacterized protein</fullName>
    </submittedName>
</protein>
<sequence length="62" mass="6893">MPDVAVRLMARFDPGVRALTPYLGRRHLHTARKAERVLGWRARPAAETVVDCARSLAALQVV</sequence>
<keyword evidence="2" id="KW-1185">Reference proteome</keyword>
<proteinExistence type="predicted"/>
<accession>A0A8J3M0Z5</accession>
<dbReference type="Proteomes" id="UP000630097">
    <property type="component" value="Unassembled WGS sequence"/>
</dbReference>
<gene>
    <name evidence="1" type="ORF">Pka01_35020</name>
</gene>
<dbReference type="EMBL" id="BONV01000014">
    <property type="protein sequence ID" value="GIG80375.1"/>
    <property type="molecule type" value="Genomic_DNA"/>
</dbReference>
<reference evidence="1 2" key="1">
    <citation type="submission" date="2021-01" db="EMBL/GenBank/DDBJ databases">
        <title>Whole genome shotgun sequence of Planotetraspora kaengkrachanensis NBRC 104272.</title>
        <authorList>
            <person name="Komaki H."/>
            <person name="Tamura T."/>
        </authorList>
    </citation>
    <scope>NUCLEOTIDE SEQUENCE [LARGE SCALE GENOMIC DNA]</scope>
    <source>
        <strain evidence="1 2">NBRC 104272</strain>
    </source>
</reference>
<evidence type="ECO:0000313" key="2">
    <source>
        <dbReference type="Proteomes" id="UP000630097"/>
    </source>
</evidence>